<reference evidence="1 2" key="1">
    <citation type="submission" date="2020-08" db="EMBL/GenBank/DDBJ databases">
        <title>Genomic Encyclopedia of Type Strains, Phase III (KMG-III): the genomes of soil and plant-associated and newly described type strains.</title>
        <authorList>
            <person name="Whitman W."/>
        </authorList>
    </citation>
    <scope>NUCLEOTIDE SEQUENCE [LARGE SCALE GENOMIC DNA]</scope>
    <source>
        <strain evidence="1 2">CECT 5862</strain>
    </source>
</reference>
<feature type="non-terminal residue" evidence="1">
    <location>
        <position position="1"/>
    </location>
</feature>
<comment type="caution">
    <text evidence="1">The sequence shown here is derived from an EMBL/GenBank/DDBJ whole genome shotgun (WGS) entry which is preliminary data.</text>
</comment>
<evidence type="ECO:0000313" key="1">
    <source>
        <dbReference type="EMBL" id="MBB3114729.1"/>
    </source>
</evidence>
<name>A0A7W5B5U9_9BACL</name>
<proteinExistence type="predicted"/>
<evidence type="ECO:0000313" key="2">
    <source>
        <dbReference type="Proteomes" id="UP000570361"/>
    </source>
</evidence>
<dbReference type="AlphaFoldDB" id="A0A7W5B5U9"/>
<gene>
    <name evidence="1" type="ORF">FHS18_006872</name>
</gene>
<dbReference type="EMBL" id="JACHXK010000040">
    <property type="protein sequence ID" value="MBB3114729.1"/>
    <property type="molecule type" value="Genomic_DNA"/>
</dbReference>
<keyword evidence="2" id="KW-1185">Reference proteome</keyword>
<accession>A0A7W5B5U9</accession>
<organism evidence="1 2">
    <name type="scientific">Paenibacillus phyllosphaerae</name>
    <dbReference type="NCBI Taxonomy" id="274593"/>
    <lineage>
        <taxon>Bacteria</taxon>
        <taxon>Bacillati</taxon>
        <taxon>Bacillota</taxon>
        <taxon>Bacilli</taxon>
        <taxon>Bacillales</taxon>
        <taxon>Paenibacillaceae</taxon>
        <taxon>Paenibacillus</taxon>
    </lineage>
</organism>
<dbReference type="Proteomes" id="UP000570361">
    <property type="component" value="Unassembled WGS sequence"/>
</dbReference>
<sequence length="33" mass="3699">LGTPPAFVLSQDQTLHKRWIGLSDPKVDQHSVK</sequence>
<protein>
    <submittedName>
        <fullName evidence="1">Uncharacterized protein</fullName>
    </submittedName>
</protein>